<sequence length="242" mass="26843">MAAFWTVHWHAGAAPFLHSLAYSSGRRFVGKWFGVLAAFSLSGVWHGWASAVLVEEPYGLLLGVQVWALFVTMGIVCLAERWIWGEKQGGWVQRIVVWAIAIAGAGQCFRLEVTEPKSSLLGDGAIAGIVVSAAAVLLMILGGKIWHMHRSRRKHRRDSLATTVVCGEDEKRYTGQSIGPIHGVSQHELDAQHIEWRHELDDNLRRSELPDSVRGKKWNWSDQSFEMGTPDVPVAELEARAG</sequence>
<accession>A0ACC3MVZ6</accession>
<proteinExistence type="predicted"/>
<gene>
    <name evidence="1" type="ORF">LTR37_013682</name>
</gene>
<name>A0ACC3MVZ6_9PEZI</name>
<evidence type="ECO:0000313" key="2">
    <source>
        <dbReference type="Proteomes" id="UP001281147"/>
    </source>
</evidence>
<dbReference type="Proteomes" id="UP001281147">
    <property type="component" value="Unassembled WGS sequence"/>
</dbReference>
<keyword evidence="2" id="KW-1185">Reference proteome</keyword>
<organism evidence="1 2">
    <name type="scientific">Vermiconidia calcicola</name>
    <dbReference type="NCBI Taxonomy" id="1690605"/>
    <lineage>
        <taxon>Eukaryota</taxon>
        <taxon>Fungi</taxon>
        <taxon>Dikarya</taxon>
        <taxon>Ascomycota</taxon>
        <taxon>Pezizomycotina</taxon>
        <taxon>Dothideomycetes</taxon>
        <taxon>Dothideomycetidae</taxon>
        <taxon>Mycosphaerellales</taxon>
        <taxon>Extremaceae</taxon>
        <taxon>Vermiconidia</taxon>
    </lineage>
</organism>
<reference evidence="1" key="1">
    <citation type="submission" date="2023-07" db="EMBL/GenBank/DDBJ databases">
        <title>Black Yeasts Isolated from many extreme environments.</title>
        <authorList>
            <person name="Coleine C."/>
            <person name="Stajich J.E."/>
            <person name="Selbmann L."/>
        </authorList>
    </citation>
    <scope>NUCLEOTIDE SEQUENCE</scope>
    <source>
        <strain evidence="1">CCFEE 5714</strain>
    </source>
</reference>
<dbReference type="EMBL" id="JAUTXU010000136">
    <property type="protein sequence ID" value="KAK3704708.1"/>
    <property type="molecule type" value="Genomic_DNA"/>
</dbReference>
<comment type="caution">
    <text evidence="1">The sequence shown here is derived from an EMBL/GenBank/DDBJ whole genome shotgun (WGS) entry which is preliminary data.</text>
</comment>
<protein>
    <submittedName>
        <fullName evidence="1">Uncharacterized protein</fullName>
    </submittedName>
</protein>
<evidence type="ECO:0000313" key="1">
    <source>
        <dbReference type="EMBL" id="KAK3704708.1"/>
    </source>
</evidence>